<evidence type="ECO:0000313" key="2">
    <source>
        <dbReference type="Proteomes" id="UP000295390"/>
    </source>
</evidence>
<evidence type="ECO:0000313" key="1">
    <source>
        <dbReference type="EMBL" id="TDQ27928.1"/>
    </source>
</evidence>
<proteinExistence type="predicted"/>
<organism evidence="1 2">
    <name type="scientific">Tenacibaculum caenipelagi</name>
    <dbReference type="NCBI Taxonomy" id="1325435"/>
    <lineage>
        <taxon>Bacteria</taxon>
        <taxon>Pseudomonadati</taxon>
        <taxon>Bacteroidota</taxon>
        <taxon>Flavobacteriia</taxon>
        <taxon>Flavobacteriales</taxon>
        <taxon>Flavobacteriaceae</taxon>
        <taxon>Tenacibaculum</taxon>
    </lineage>
</organism>
<accession>A0A4R6TEG0</accession>
<comment type="caution">
    <text evidence="1">The sequence shown here is derived from an EMBL/GenBank/DDBJ whole genome shotgun (WGS) entry which is preliminary data.</text>
</comment>
<dbReference type="EMBL" id="SNYH01000003">
    <property type="protein sequence ID" value="TDQ27928.1"/>
    <property type="molecule type" value="Genomic_DNA"/>
</dbReference>
<dbReference type="OrthoDB" id="8891769at2"/>
<name>A0A4R6TEG0_9FLAO</name>
<reference evidence="1 2" key="1">
    <citation type="submission" date="2019-03" db="EMBL/GenBank/DDBJ databases">
        <title>Genomic Encyclopedia of Type Strains, Phase III (KMG-III): the genomes of soil and plant-associated and newly described type strains.</title>
        <authorList>
            <person name="Whitman W."/>
        </authorList>
    </citation>
    <scope>NUCLEOTIDE SEQUENCE [LARGE SCALE GENOMIC DNA]</scope>
    <source>
        <strain evidence="1 2">CECT 8283</strain>
    </source>
</reference>
<dbReference type="AlphaFoldDB" id="A0A4R6TEG0"/>
<sequence>MSNTIKLNFINRSNDANNSSVVIFQKNVASNFNERHTAWKVIKNPSHKESHPIHYSTNFQVAASDSYGNHTPTLTSNHGDTFEMTNDISGNILRKSSTSAINPDEVEVRNNLISGAIDAYCYRDGKLLATKRGIAPAQKAVFKFTPNIYIGVVSQIEEGELMNSAIISEINTEINLFGINSADIVMTGEGPEPFNFSLENVTYAHVESN</sequence>
<keyword evidence="2" id="KW-1185">Reference proteome</keyword>
<protein>
    <submittedName>
        <fullName evidence="1">Uncharacterized protein</fullName>
    </submittedName>
</protein>
<dbReference type="Proteomes" id="UP000295390">
    <property type="component" value="Unassembled WGS sequence"/>
</dbReference>
<dbReference type="RefSeq" id="WP_133535898.1">
    <property type="nucleotide sequence ID" value="NZ_SNYH01000003.1"/>
</dbReference>
<gene>
    <name evidence="1" type="ORF">DFQ07_1786</name>
</gene>